<protein>
    <submittedName>
        <fullName evidence="2">Uncharacterized protein</fullName>
    </submittedName>
</protein>
<dbReference type="GeneID" id="20240836"/>
<keyword evidence="1" id="KW-0812">Transmembrane</keyword>
<keyword evidence="1" id="KW-0472">Membrane</keyword>
<reference evidence="2 3" key="1">
    <citation type="journal article" date="2013" name="Nature">
        <title>Insights into bilaterian evolution from three spiralian genomes.</title>
        <authorList>
            <person name="Simakov O."/>
            <person name="Marletaz F."/>
            <person name="Cho S.J."/>
            <person name="Edsinger-Gonzales E."/>
            <person name="Havlak P."/>
            <person name="Hellsten U."/>
            <person name="Kuo D.H."/>
            <person name="Larsson T."/>
            <person name="Lv J."/>
            <person name="Arendt D."/>
            <person name="Savage R."/>
            <person name="Osoegawa K."/>
            <person name="de Jong P."/>
            <person name="Grimwood J."/>
            <person name="Chapman J.A."/>
            <person name="Shapiro H."/>
            <person name="Aerts A."/>
            <person name="Otillar R.P."/>
            <person name="Terry A.Y."/>
            <person name="Boore J.L."/>
            <person name="Grigoriev I.V."/>
            <person name="Lindberg D.R."/>
            <person name="Seaver E.C."/>
            <person name="Weisblat D.A."/>
            <person name="Putnam N.H."/>
            <person name="Rokhsar D.S."/>
        </authorList>
    </citation>
    <scope>NUCLEOTIDE SEQUENCE [LARGE SCALE GENOMIC DNA]</scope>
</reference>
<sequence>MEERTPNRPTQDSIPENSLIQAASRDFQNLKPTIASKDFEDRKSTDKTFCPNRSETKKFLPLIHLPQYRYRRNRRSIGSEYFPWSSVEIVYLYWFWIVFAVYINPRD</sequence>
<dbReference type="HOGENOM" id="CLU_2212925_0_0_1"/>
<dbReference type="KEGG" id="lgi:LOTGIDRAFT_168315"/>
<evidence type="ECO:0000313" key="2">
    <source>
        <dbReference type="EMBL" id="ESO84827.1"/>
    </source>
</evidence>
<evidence type="ECO:0000256" key="1">
    <source>
        <dbReference type="SAM" id="Phobius"/>
    </source>
</evidence>
<organism evidence="2 3">
    <name type="scientific">Lottia gigantea</name>
    <name type="common">Giant owl limpet</name>
    <dbReference type="NCBI Taxonomy" id="225164"/>
    <lineage>
        <taxon>Eukaryota</taxon>
        <taxon>Metazoa</taxon>
        <taxon>Spiralia</taxon>
        <taxon>Lophotrochozoa</taxon>
        <taxon>Mollusca</taxon>
        <taxon>Gastropoda</taxon>
        <taxon>Patellogastropoda</taxon>
        <taxon>Lottioidea</taxon>
        <taxon>Lottiidae</taxon>
        <taxon>Lottia</taxon>
    </lineage>
</organism>
<dbReference type="Proteomes" id="UP000030746">
    <property type="component" value="Unassembled WGS sequence"/>
</dbReference>
<name>V3ZKN3_LOTGI</name>
<keyword evidence="1" id="KW-1133">Transmembrane helix</keyword>
<evidence type="ECO:0000313" key="3">
    <source>
        <dbReference type="Proteomes" id="UP000030746"/>
    </source>
</evidence>
<dbReference type="RefSeq" id="XP_009064449.1">
    <property type="nucleotide sequence ID" value="XM_009066201.1"/>
</dbReference>
<gene>
    <name evidence="2" type="ORF">LOTGIDRAFT_168315</name>
</gene>
<keyword evidence="3" id="KW-1185">Reference proteome</keyword>
<dbReference type="EMBL" id="KB203382">
    <property type="protein sequence ID" value="ESO84827.1"/>
    <property type="molecule type" value="Genomic_DNA"/>
</dbReference>
<feature type="transmembrane region" description="Helical" evidence="1">
    <location>
        <begin position="81"/>
        <end position="103"/>
    </location>
</feature>
<proteinExistence type="predicted"/>
<accession>V3ZKN3</accession>
<dbReference type="AlphaFoldDB" id="V3ZKN3"/>
<dbReference type="CTD" id="20240836"/>